<dbReference type="EMBL" id="NHYD01000202">
    <property type="protein sequence ID" value="PPQ94883.1"/>
    <property type="molecule type" value="Genomic_DNA"/>
</dbReference>
<protein>
    <submittedName>
        <fullName evidence="2">Uncharacterized protein</fullName>
    </submittedName>
</protein>
<keyword evidence="3" id="KW-1185">Reference proteome</keyword>
<evidence type="ECO:0000313" key="2">
    <source>
        <dbReference type="EMBL" id="PPQ94883.1"/>
    </source>
</evidence>
<accession>A0A409XVV6</accession>
<feature type="region of interest" description="Disordered" evidence="1">
    <location>
        <begin position="174"/>
        <end position="234"/>
    </location>
</feature>
<dbReference type="AlphaFoldDB" id="A0A409XVV6"/>
<organism evidence="2 3">
    <name type="scientific">Psilocybe cyanescens</name>
    <dbReference type="NCBI Taxonomy" id="93625"/>
    <lineage>
        <taxon>Eukaryota</taxon>
        <taxon>Fungi</taxon>
        <taxon>Dikarya</taxon>
        <taxon>Basidiomycota</taxon>
        <taxon>Agaricomycotina</taxon>
        <taxon>Agaricomycetes</taxon>
        <taxon>Agaricomycetidae</taxon>
        <taxon>Agaricales</taxon>
        <taxon>Agaricineae</taxon>
        <taxon>Strophariaceae</taxon>
        <taxon>Psilocybe</taxon>
    </lineage>
</organism>
<comment type="caution">
    <text evidence="2">The sequence shown here is derived from an EMBL/GenBank/DDBJ whole genome shotgun (WGS) entry which is preliminary data.</text>
</comment>
<gene>
    <name evidence="2" type="ORF">CVT25_004672</name>
</gene>
<feature type="compositionally biased region" description="Basic residues" evidence="1">
    <location>
        <begin position="187"/>
        <end position="198"/>
    </location>
</feature>
<feature type="compositionally biased region" description="Basic and acidic residues" evidence="1">
    <location>
        <begin position="213"/>
        <end position="234"/>
    </location>
</feature>
<dbReference type="Proteomes" id="UP000283269">
    <property type="component" value="Unassembled WGS sequence"/>
</dbReference>
<dbReference type="InParanoid" id="A0A409XVV6"/>
<reference evidence="2 3" key="1">
    <citation type="journal article" date="2018" name="Evol. Lett.">
        <title>Horizontal gene cluster transfer increased hallucinogenic mushroom diversity.</title>
        <authorList>
            <person name="Reynolds H.T."/>
            <person name="Vijayakumar V."/>
            <person name="Gluck-Thaler E."/>
            <person name="Korotkin H.B."/>
            <person name="Matheny P.B."/>
            <person name="Slot J.C."/>
        </authorList>
    </citation>
    <scope>NUCLEOTIDE SEQUENCE [LARGE SCALE GENOMIC DNA]</scope>
    <source>
        <strain evidence="2 3">2631</strain>
    </source>
</reference>
<dbReference type="OrthoDB" id="3048720at2759"/>
<sequence>MKGLNIRIGVEGFFCIVCNTPNYYMEPKWFFTNESLMEYMKIAVPVNKGWDITYVGAKLEAFAGCDPINLYRSSKQKVNEMKRQIRMKIGAMLVEITHDKKASMHYIGYEEKIVQRHGIELVGWTYNKLVNPSKLSTSLPGLQKLLDAINDGSCKFIKLTPLQLKERREVLQKAIKDGNIPPPGAHRPCKDRGTKRKRNENCNGSDAENEQPGGRKDQASSREKASESRRQELKSCEIIGVNSADCED</sequence>
<evidence type="ECO:0000313" key="3">
    <source>
        <dbReference type="Proteomes" id="UP000283269"/>
    </source>
</evidence>
<name>A0A409XVV6_PSICY</name>
<evidence type="ECO:0000256" key="1">
    <source>
        <dbReference type="SAM" id="MobiDB-lite"/>
    </source>
</evidence>
<proteinExistence type="predicted"/>